<reference evidence="2 3" key="1">
    <citation type="journal article" date="2021" name="Genome Biol.">
        <title>AFLAP: assembly-free linkage analysis pipeline using k-mers from genome sequencing data.</title>
        <authorList>
            <person name="Fletcher K."/>
            <person name="Zhang L."/>
            <person name="Gil J."/>
            <person name="Han R."/>
            <person name="Cavanaugh K."/>
            <person name="Michelmore R."/>
        </authorList>
    </citation>
    <scope>NUCLEOTIDE SEQUENCE [LARGE SCALE GENOMIC DNA]</scope>
    <source>
        <strain evidence="2 3">SF5</strain>
    </source>
</reference>
<accession>A0A976FML6</accession>
<keyword evidence="3" id="KW-1185">Reference proteome</keyword>
<organism evidence="2 3">
    <name type="scientific">Bremia lactucae</name>
    <name type="common">Lettuce downy mildew</name>
    <dbReference type="NCBI Taxonomy" id="4779"/>
    <lineage>
        <taxon>Eukaryota</taxon>
        <taxon>Sar</taxon>
        <taxon>Stramenopiles</taxon>
        <taxon>Oomycota</taxon>
        <taxon>Peronosporomycetes</taxon>
        <taxon>Peronosporales</taxon>
        <taxon>Peronosporaceae</taxon>
        <taxon>Bremia</taxon>
    </lineage>
</organism>
<dbReference type="RefSeq" id="XP_067818690.1">
    <property type="nucleotide sequence ID" value="XM_067960383.1"/>
</dbReference>
<gene>
    <name evidence="2" type="ORF">CCR75_002285</name>
</gene>
<dbReference type="KEGG" id="blac:94346054"/>
<dbReference type="GeneID" id="94346054"/>
<feature type="signal peptide" evidence="1">
    <location>
        <begin position="1"/>
        <end position="18"/>
    </location>
</feature>
<feature type="chain" id="PRO_5037217570" description="Secreted RxLR effector protein" evidence="1">
    <location>
        <begin position="19"/>
        <end position="159"/>
    </location>
</feature>
<dbReference type="Proteomes" id="UP000294530">
    <property type="component" value="Unassembled WGS sequence"/>
</dbReference>
<protein>
    <recommendedName>
        <fullName evidence="4">Secreted RxLR effector protein</fullName>
    </recommendedName>
</protein>
<name>A0A976FML6_BRELC</name>
<dbReference type="AlphaFoldDB" id="A0A976FML6"/>
<evidence type="ECO:0000313" key="3">
    <source>
        <dbReference type="Proteomes" id="UP000294530"/>
    </source>
</evidence>
<evidence type="ECO:0000256" key="1">
    <source>
        <dbReference type="SAM" id="SignalP"/>
    </source>
</evidence>
<evidence type="ECO:0008006" key="4">
    <source>
        <dbReference type="Google" id="ProtNLM"/>
    </source>
</evidence>
<evidence type="ECO:0000313" key="2">
    <source>
        <dbReference type="EMBL" id="TDH69191.1"/>
    </source>
</evidence>
<sequence>MRFAFVWLVVMIVASVAGSDTTNSTRKALATKETVTSVVVTPSVPQRRRLGWSSKISEWSTKLGQNSFIQKLKAFFQKHWFFKPAKIVKPQPVDNPYFPRPFIPSGAQSTATVGKKFPVPEPGISTGTKLLSGVKKNEGERLPGRLETIFEDSVLRQRQ</sequence>
<keyword evidence="1" id="KW-0732">Signal</keyword>
<comment type="caution">
    <text evidence="2">The sequence shown here is derived from an EMBL/GenBank/DDBJ whole genome shotgun (WGS) entry which is preliminary data.</text>
</comment>
<proteinExistence type="predicted"/>
<dbReference type="EMBL" id="SHOA02000005">
    <property type="protein sequence ID" value="TDH69191.1"/>
    <property type="molecule type" value="Genomic_DNA"/>
</dbReference>